<evidence type="ECO:0000313" key="2">
    <source>
        <dbReference type="EMBL" id="QDE35362.1"/>
    </source>
</evidence>
<dbReference type="RefSeq" id="WP_140037553.1">
    <property type="nucleotide sequence ID" value="NZ_CP041040.1"/>
</dbReference>
<feature type="transmembrane region" description="Helical" evidence="1">
    <location>
        <begin position="53"/>
        <end position="71"/>
    </location>
</feature>
<sequence>MTDPFTLPPLQEWPAKWGERRPRRNTGMLWLGVVLFAAAAAMVGFSGGAAGPLWSGAFVALFGLTALAVAARRPFAAGSARLVDAATLTRGRIGSPDARVHFVPERRPGVVTLMLCVVWAIVLTAATIVAVGIGLTGRPEAFLGVAVLAATAALFVYTAVRAALTQYRSDSFGRRPMGLGIGHDGVLLMRATETLYVPWSAIRRVEPDTTEPRRAMDELPLIRLRVDPGRVTASDGMRVPATVTVAPAMLKTHPQFVWSALREFHDSPAARAALGTPTGQRLFDEWCATAPAD</sequence>
<evidence type="ECO:0000256" key="1">
    <source>
        <dbReference type="SAM" id="Phobius"/>
    </source>
</evidence>
<proteinExistence type="predicted"/>
<name>A0A4Y5YRA4_9MICO</name>
<feature type="transmembrane region" description="Helical" evidence="1">
    <location>
        <begin position="109"/>
        <end position="135"/>
    </location>
</feature>
<organism evidence="2 3">
    <name type="scientific">Microbacterium foliorum</name>
    <dbReference type="NCBI Taxonomy" id="104336"/>
    <lineage>
        <taxon>Bacteria</taxon>
        <taxon>Bacillati</taxon>
        <taxon>Actinomycetota</taxon>
        <taxon>Actinomycetes</taxon>
        <taxon>Micrococcales</taxon>
        <taxon>Microbacteriaceae</taxon>
        <taxon>Microbacterium</taxon>
    </lineage>
</organism>
<keyword evidence="1" id="KW-0812">Transmembrane</keyword>
<reference evidence="2 3" key="1">
    <citation type="submission" date="2019-06" db="EMBL/GenBank/DDBJ databases">
        <title>Complete genome of Microbacterium foliorum M2.</title>
        <authorList>
            <person name="Cao G."/>
        </authorList>
    </citation>
    <scope>NUCLEOTIDE SEQUENCE [LARGE SCALE GENOMIC DNA]</scope>
    <source>
        <strain evidence="2 3">M2</strain>
    </source>
</reference>
<feature type="transmembrane region" description="Helical" evidence="1">
    <location>
        <begin position="28"/>
        <end position="47"/>
    </location>
</feature>
<gene>
    <name evidence="2" type="ORF">FIV50_11555</name>
</gene>
<accession>A0A4Y5YRA4</accession>
<evidence type="ECO:0000313" key="3">
    <source>
        <dbReference type="Proteomes" id="UP000316125"/>
    </source>
</evidence>
<dbReference type="AlphaFoldDB" id="A0A4Y5YRA4"/>
<protein>
    <recommendedName>
        <fullName evidence="4">PH domain-containing protein</fullName>
    </recommendedName>
</protein>
<evidence type="ECO:0008006" key="4">
    <source>
        <dbReference type="Google" id="ProtNLM"/>
    </source>
</evidence>
<feature type="transmembrane region" description="Helical" evidence="1">
    <location>
        <begin position="141"/>
        <end position="164"/>
    </location>
</feature>
<keyword evidence="1" id="KW-0472">Membrane</keyword>
<dbReference type="OrthoDB" id="5056404at2"/>
<dbReference type="EMBL" id="CP041040">
    <property type="protein sequence ID" value="QDE35362.1"/>
    <property type="molecule type" value="Genomic_DNA"/>
</dbReference>
<keyword evidence="1" id="KW-1133">Transmembrane helix</keyword>
<dbReference type="Proteomes" id="UP000316125">
    <property type="component" value="Chromosome"/>
</dbReference>